<dbReference type="Proteomes" id="UP000735302">
    <property type="component" value="Unassembled WGS sequence"/>
</dbReference>
<feature type="region of interest" description="Disordered" evidence="2">
    <location>
        <begin position="134"/>
        <end position="170"/>
    </location>
</feature>
<dbReference type="InterPro" id="IPR052607">
    <property type="entry name" value="CEP104-like"/>
</dbReference>
<name>A0AAV4DM07_9GAST</name>
<evidence type="ECO:0000256" key="2">
    <source>
        <dbReference type="SAM" id="MobiDB-lite"/>
    </source>
</evidence>
<dbReference type="InterPro" id="IPR011989">
    <property type="entry name" value="ARM-like"/>
</dbReference>
<keyword evidence="1" id="KW-0175">Coiled coil</keyword>
<feature type="domain" description="Centrosomal protein CEP104 Zn finger" evidence="3">
    <location>
        <begin position="182"/>
        <end position="290"/>
    </location>
</feature>
<dbReference type="InterPro" id="IPR048738">
    <property type="entry name" value="CEP104_Znf"/>
</dbReference>
<dbReference type="Gene3D" id="1.25.10.10">
    <property type="entry name" value="Leucine-rich Repeat Variant"/>
    <property type="match status" value="1"/>
</dbReference>
<sequence length="326" mass="37020">MLTSKYSPTWEKTSTKEVKDQVENGRRGLTMDNVMTFNMQALQHNAGEVRDVTERLIRQMYKDHGAPVKDYLPPDDEKNRKNTMWRQLFEYFDQVDGKPSKADLRKQKAADEAKKQAEIDALQKQLQQLRDMNAGKAPVEAAPAKNEPSKKTVLKKKDPKPKGRGKAKDEDDVSMFTVDNICIFCGERNESFTEEGLDIHYWKNCPMLKRCTNCKQVVEIATYTDHLLTECESKANFAKCPRCSEAIPKPEHEAHVAEKACNPSKSGLNHCPLCHENLPTGEEGWKEHLMGRQGCKQNPRRLLALNNAGNKQGGGKNEILISFEMN</sequence>
<evidence type="ECO:0000256" key="1">
    <source>
        <dbReference type="SAM" id="Coils"/>
    </source>
</evidence>
<reference evidence="4 5" key="1">
    <citation type="journal article" date="2021" name="Elife">
        <title>Chloroplast acquisition without the gene transfer in kleptoplastic sea slugs, Plakobranchus ocellatus.</title>
        <authorList>
            <person name="Maeda T."/>
            <person name="Takahashi S."/>
            <person name="Yoshida T."/>
            <person name="Shimamura S."/>
            <person name="Takaki Y."/>
            <person name="Nagai Y."/>
            <person name="Toyoda A."/>
            <person name="Suzuki Y."/>
            <person name="Arimoto A."/>
            <person name="Ishii H."/>
            <person name="Satoh N."/>
            <person name="Nishiyama T."/>
            <person name="Hasebe M."/>
            <person name="Maruyama T."/>
            <person name="Minagawa J."/>
            <person name="Obokata J."/>
            <person name="Shigenobu S."/>
        </authorList>
    </citation>
    <scope>NUCLEOTIDE SEQUENCE [LARGE SCALE GENOMIC DNA]</scope>
</reference>
<protein>
    <submittedName>
        <fullName evidence="4">Centrosomal protein of 104 kDa</fullName>
    </submittedName>
</protein>
<dbReference type="AlphaFoldDB" id="A0AAV4DM07"/>
<evidence type="ECO:0000259" key="3">
    <source>
        <dbReference type="Pfam" id="PF21039"/>
    </source>
</evidence>
<organism evidence="4 5">
    <name type="scientific">Plakobranchus ocellatus</name>
    <dbReference type="NCBI Taxonomy" id="259542"/>
    <lineage>
        <taxon>Eukaryota</taxon>
        <taxon>Metazoa</taxon>
        <taxon>Spiralia</taxon>
        <taxon>Lophotrochozoa</taxon>
        <taxon>Mollusca</taxon>
        <taxon>Gastropoda</taxon>
        <taxon>Heterobranchia</taxon>
        <taxon>Euthyneura</taxon>
        <taxon>Panpulmonata</taxon>
        <taxon>Sacoglossa</taxon>
        <taxon>Placobranchoidea</taxon>
        <taxon>Plakobranchidae</taxon>
        <taxon>Plakobranchus</taxon>
    </lineage>
</organism>
<evidence type="ECO:0000313" key="5">
    <source>
        <dbReference type="Proteomes" id="UP000735302"/>
    </source>
</evidence>
<dbReference type="PANTHER" id="PTHR13371">
    <property type="entry name" value="GLYCINE-, GLUTAMATE-, THIENYLCYCLOHEXYLPIPERIDINE-BINDING PROTEIN"/>
    <property type="match status" value="1"/>
</dbReference>
<comment type="caution">
    <text evidence="4">The sequence shown here is derived from an EMBL/GenBank/DDBJ whole genome shotgun (WGS) entry which is preliminary data.</text>
</comment>
<feature type="coiled-coil region" evidence="1">
    <location>
        <begin position="105"/>
        <end position="132"/>
    </location>
</feature>
<evidence type="ECO:0000313" key="4">
    <source>
        <dbReference type="EMBL" id="GFO45190.1"/>
    </source>
</evidence>
<dbReference type="PANTHER" id="PTHR13371:SF0">
    <property type="entry name" value="CENTROSOMAL PROTEIN OF 104 KDA"/>
    <property type="match status" value="1"/>
</dbReference>
<dbReference type="Pfam" id="PF21039">
    <property type="entry name" value="CEP104_ZnF"/>
    <property type="match status" value="1"/>
</dbReference>
<dbReference type="EMBL" id="BLXT01008021">
    <property type="protein sequence ID" value="GFO45190.1"/>
    <property type="molecule type" value="Genomic_DNA"/>
</dbReference>
<feature type="compositionally biased region" description="Basic residues" evidence="2">
    <location>
        <begin position="152"/>
        <end position="165"/>
    </location>
</feature>
<keyword evidence="5" id="KW-1185">Reference proteome</keyword>
<dbReference type="GO" id="GO:0005929">
    <property type="term" value="C:cilium"/>
    <property type="evidence" value="ECO:0007669"/>
    <property type="project" value="TreeGrafter"/>
</dbReference>
<dbReference type="Pfam" id="PF21040">
    <property type="entry name" value="CEP104-like_TOG"/>
    <property type="match status" value="1"/>
</dbReference>
<gene>
    <name evidence="4" type="ORF">PoB_007169500</name>
</gene>
<proteinExistence type="predicted"/>
<accession>A0AAV4DM07</accession>